<evidence type="ECO:0000313" key="1">
    <source>
        <dbReference type="EMBL" id="GIY89712.1"/>
    </source>
</evidence>
<reference evidence="1 2" key="1">
    <citation type="submission" date="2021-06" db="EMBL/GenBank/DDBJ databases">
        <title>Caerostris extrusa draft genome.</title>
        <authorList>
            <person name="Kono N."/>
            <person name="Arakawa K."/>
        </authorList>
    </citation>
    <scope>NUCLEOTIDE SEQUENCE [LARGE SCALE GENOMIC DNA]</scope>
</reference>
<protein>
    <submittedName>
        <fullName evidence="1">Uncharacterized protein</fullName>
    </submittedName>
</protein>
<sequence length="44" mass="4765">ADEVSRILLSSAAQRKRGEKVTVAFPSSLPTFSTIAVDRFGLRS</sequence>
<name>A0AAV4X3J6_CAEEX</name>
<accession>A0AAV4X3J6</accession>
<gene>
    <name evidence="1" type="ORF">CEXT_527141</name>
</gene>
<proteinExistence type="predicted"/>
<feature type="non-terminal residue" evidence="1">
    <location>
        <position position="1"/>
    </location>
</feature>
<keyword evidence="2" id="KW-1185">Reference proteome</keyword>
<organism evidence="1 2">
    <name type="scientific">Caerostris extrusa</name>
    <name type="common">Bark spider</name>
    <name type="synonym">Caerostris bankana</name>
    <dbReference type="NCBI Taxonomy" id="172846"/>
    <lineage>
        <taxon>Eukaryota</taxon>
        <taxon>Metazoa</taxon>
        <taxon>Ecdysozoa</taxon>
        <taxon>Arthropoda</taxon>
        <taxon>Chelicerata</taxon>
        <taxon>Arachnida</taxon>
        <taxon>Araneae</taxon>
        <taxon>Araneomorphae</taxon>
        <taxon>Entelegynae</taxon>
        <taxon>Araneoidea</taxon>
        <taxon>Araneidae</taxon>
        <taxon>Caerostris</taxon>
    </lineage>
</organism>
<dbReference type="EMBL" id="BPLR01017249">
    <property type="protein sequence ID" value="GIY89712.1"/>
    <property type="molecule type" value="Genomic_DNA"/>
</dbReference>
<dbReference type="Proteomes" id="UP001054945">
    <property type="component" value="Unassembled WGS sequence"/>
</dbReference>
<evidence type="ECO:0000313" key="2">
    <source>
        <dbReference type="Proteomes" id="UP001054945"/>
    </source>
</evidence>
<comment type="caution">
    <text evidence="1">The sequence shown here is derived from an EMBL/GenBank/DDBJ whole genome shotgun (WGS) entry which is preliminary data.</text>
</comment>
<dbReference type="AlphaFoldDB" id="A0AAV4X3J6"/>